<feature type="region of interest" description="Disordered" evidence="1">
    <location>
        <begin position="18"/>
        <end position="42"/>
    </location>
</feature>
<evidence type="ECO:0000313" key="2">
    <source>
        <dbReference type="EMBL" id="AXC12139.1"/>
    </source>
</evidence>
<name>A0A2Z5FZ53_9BACT</name>
<gene>
    <name evidence="2" type="ORF">ACPOL_2831</name>
</gene>
<evidence type="ECO:0000313" key="3">
    <source>
        <dbReference type="Proteomes" id="UP000253606"/>
    </source>
</evidence>
<protein>
    <submittedName>
        <fullName evidence="2">Uncharacterized protein</fullName>
    </submittedName>
</protein>
<dbReference type="AlphaFoldDB" id="A0A2Z5FZ53"/>
<accession>A0A2Z5FZ53</accession>
<dbReference type="EMBL" id="CP030840">
    <property type="protein sequence ID" value="AXC12139.1"/>
    <property type="molecule type" value="Genomic_DNA"/>
</dbReference>
<evidence type="ECO:0000256" key="1">
    <source>
        <dbReference type="SAM" id="MobiDB-lite"/>
    </source>
</evidence>
<dbReference type="KEGG" id="abas:ACPOL_2831"/>
<organism evidence="2 3">
    <name type="scientific">Acidisarcina polymorpha</name>
    <dbReference type="NCBI Taxonomy" id="2211140"/>
    <lineage>
        <taxon>Bacteria</taxon>
        <taxon>Pseudomonadati</taxon>
        <taxon>Acidobacteriota</taxon>
        <taxon>Terriglobia</taxon>
        <taxon>Terriglobales</taxon>
        <taxon>Acidobacteriaceae</taxon>
        <taxon>Acidisarcina</taxon>
    </lineage>
</organism>
<dbReference type="Proteomes" id="UP000253606">
    <property type="component" value="Chromosome"/>
</dbReference>
<reference evidence="2 3" key="1">
    <citation type="journal article" date="2018" name="Front. Microbiol.">
        <title>Hydrolytic Capabilities as a Key to Environmental Success: Chitinolytic and Cellulolytic Acidobacteria From Acidic Sub-arctic Soils and Boreal Peatlands.</title>
        <authorList>
            <person name="Belova S.E."/>
            <person name="Ravin N.V."/>
            <person name="Pankratov T.A."/>
            <person name="Rakitin A.L."/>
            <person name="Ivanova A.A."/>
            <person name="Beletsky A.V."/>
            <person name="Mardanov A.V."/>
            <person name="Sinninghe Damste J.S."/>
            <person name="Dedysh S.N."/>
        </authorList>
    </citation>
    <scope>NUCLEOTIDE SEQUENCE [LARGE SCALE GENOMIC DNA]</scope>
    <source>
        <strain evidence="2 3">SBC82</strain>
    </source>
</reference>
<proteinExistence type="predicted"/>
<keyword evidence="3" id="KW-1185">Reference proteome</keyword>
<sequence length="42" mass="4602">MAYESVNPFTEQLLKSIPEHSEAKHRANPGSGLSGHLTRVLV</sequence>